<dbReference type="PANTHER" id="PTHR11850">
    <property type="entry name" value="HOMEOBOX PROTEIN TRANSCRIPTION FACTORS"/>
    <property type="match status" value="1"/>
</dbReference>
<dbReference type="GO" id="GO:0003677">
    <property type="term" value="F:DNA binding"/>
    <property type="evidence" value="ECO:0007669"/>
    <property type="project" value="UniProtKB-UniRule"/>
</dbReference>
<dbReference type="InterPro" id="IPR001356">
    <property type="entry name" value="HD"/>
</dbReference>
<feature type="compositionally biased region" description="Polar residues" evidence="5">
    <location>
        <begin position="153"/>
        <end position="163"/>
    </location>
</feature>
<dbReference type="EMBL" id="JAOPGA020001514">
    <property type="protein sequence ID" value="KAL0489107.1"/>
    <property type="molecule type" value="Genomic_DNA"/>
</dbReference>
<sequence length="297" mass="33963">MREVDYIKKFNVTRDDEEKVSKTNHSDEENEDELQIDEPGHEKIKASPQKKSLLERLRERKADLDNNKELQDAQPQQKNTEDENKPLTFEEKNHINDRLSKLDSFKLARVLIMIEAKAPSAFKKTEEDIDVDLDKIDNFTLRIIENYLTTQDASSLLPTSNDADTGRGKRKKKQTEKSQQSTPSGVKKQTSGTPKKKKKDSVPKAATKILKEWLAEHPDATTPTSEQKEELATKTGLNASKITQWFLNKSKPKKQKTKKSEAERMADMDDTVAAAIAASLNKQEEEEEEEKEDIPIW</sequence>
<evidence type="ECO:0000256" key="2">
    <source>
        <dbReference type="ARBA" id="ARBA00023155"/>
    </source>
</evidence>
<dbReference type="GO" id="GO:0005634">
    <property type="term" value="C:nucleus"/>
    <property type="evidence" value="ECO:0007669"/>
    <property type="project" value="UniProtKB-SubCell"/>
</dbReference>
<feature type="region of interest" description="Disordered" evidence="5">
    <location>
        <begin position="1"/>
        <end position="95"/>
    </location>
</feature>
<evidence type="ECO:0000256" key="5">
    <source>
        <dbReference type="SAM" id="MobiDB-lite"/>
    </source>
</evidence>
<feature type="compositionally biased region" description="Polar residues" evidence="5">
    <location>
        <begin position="235"/>
        <end position="247"/>
    </location>
</feature>
<dbReference type="Proteomes" id="UP001431209">
    <property type="component" value="Unassembled WGS sequence"/>
</dbReference>
<feature type="compositionally biased region" description="Basic and acidic residues" evidence="5">
    <location>
        <begin position="79"/>
        <end position="95"/>
    </location>
</feature>
<dbReference type="AlphaFoldDB" id="A0AAW2ZGT0"/>
<evidence type="ECO:0000259" key="6">
    <source>
        <dbReference type="PROSITE" id="PS50071"/>
    </source>
</evidence>
<dbReference type="InterPro" id="IPR050224">
    <property type="entry name" value="TALE_homeobox"/>
</dbReference>
<protein>
    <recommendedName>
        <fullName evidence="10">Homeobox domain-containing protein</fullName>
    </recommendedName>
</protein>
<organism evidence="8 9">
    <name type="scientific">Acrasis kona</name>
    <dbReference type="NCBI Taxonomy" id="1008807"/>
    <lineage>
        <taxon>Eukaryota</taxon>
        <taxon>Discoba</taxon>
        <taxon>Heterolobosea</taxon>
        <taxon>Tetramitia</taxon>
        <taxon>Eutetramitia</taxon>
        <taxon>Acrasidae</taxon>
        <taxon>Acrasis</taxon>
    </lineage>
</organism>
<proteinExistence type="predicted"/>
<keyword evidence="1 4" id="KW-0238">DNA-binding</keyword>
<dbReference type="Pfam" id="PF17035">
    <property type="entry name" value="BET"/>
    <property type="match status" value="1"/>
</dbReference>
<feature type="domain" description="NET" evidence="7">
    <location>
        <begin position="77"/>
        <end position="159"/>
    </location>
</feature>
<evidence type="ECO:0000259" key="7">
    <source>
        <dbReference type="PROSITE" id="PS51525"/>
    </source>
</evidence>
<feature type="compositionally biased region" description="Low complexity" evidence="5">
    <location>
        <begin position="177"/>
        <end position="193"/>
    </location>
</feature>
<evidence type="ECO:0008006" key="10">
    <source>
        <dbReference type="Google" id="ProtNLM"/>
    </source>
</evidence>
<dbReference type="InterPro" id="IPR027353">
    <property type="entry name" value="NET_dom"/>
</dbReference>
<evidence type="ECO:0000313" key="9">
    <source>
        <dbReference type="Proteomes" id="UP001431209"/>
    </source>
</evidence>
<dbReference type="SUPFAM" id="SSF46689">
    <property type="entry name" value="Homeodomain-like"/>
    <property type="match status" value="1"/>
</dbReference>
<dbReference type="PROSITE" id="PS51525">
    <property type="entry name" value="NET"/>
    <property type="match status" value="1"/>
</dbReference>
<dbReference type="PROSITE" id="PS50071">
    <property type="entry name" value="HOMEOBOX_2"/>
    <property type="match status" value="1"/>
</dbReference>
<keyword evidence="9" id="KW-1185">Reference proteome</keyword>
<feature type="compositionally biased region" description="Basic and acidic residues" evidence="5">
    <location>
        <begin position="209"/>
        <end position="219"/>
    </location>
</feature>
<evidence type="ECO:0000256" key="3">
    <source>
        <dbReference type="ARBA" id="ARBA00023242"/>
    </source>
</evidence>
<comment type="subcellular location">
    <subcellularLocation>
        <location evidence="4">Nucleus</location>
    </subcellularLocation>
</comment>
<dbReference type="Pfam" id="PF05920">
    <property type="entry name" value="Homeobox_KN"/>
    <property type="match status" value="1"/>
</dbReference>
<feature type="domain" description="Homeobox" evidence="6">
    <location>
        <begin position="193"/>
        <end position="256"/>
    </location>
</feature>
<keyword evidence="3 4" id="KW-0539">Nucleus</keyword>
<feature type="compositionally biased region" description="Basic and acidic residues" evidence="5">
    <location>
        <begin position="1"/>
        <end position="27"/>
    </location>
</feature>
<dbReference type="InterPro" id="IPR038336">
    <property type="entry name" value="NET_sf"/>
</dbReference>
<dbReference type="GO" id="GO:0006355">
    <property type="term" value="P:regulation of DNA-templated transcription"/>
    <property type="evidence" value="ECO:0007669"/>
    <property type="project" value="InterPro"/>
</dbReference>
<feature type="region of interest" description="Disordered" evidence="5">
    <location>
        <begin position="153"/>
        <end position="267"/>
    </location>
</feature>
<dbReference type="Gene3D" id="1.10.10.60">
    <property type="entry name" value="Homeodomain-like"/>
    <property type="match status" value="1"/>
</dbReference>
<reference evidence="8 9" key="1">
    <citation type="submission" date="2024-03" db="EMBL/GenBank/DDBJ databases">
        <title>The Acrasis kona genome and developmental transcriptomes reveal deep origins of eukaryotic multicellular pathways.</title>
        <authorList>
            <person name="Sheikh S."/>
            <person name="Fu C.-J."/>
            <person name="Brown M.W."/>
            <person name="Baldauf S.L."/>
        </authorList>
    </citation>
    <scope>NUCLEOTIDE SEQUENCE [LARGE SCALE GENOMIC DNA]</scope>
    <source>
        <strain evidence="8 9">ATCC MYA-3509</strain>
    </source>
</reference>
<evidence type="ECO:0000256" key="4">
    <source>
        <dbReference type="PROSITE-ProRule" id="PRU00108"/>
    </source>
</evidence>
<dbReference type="Gene3D" id="1.20.1270.220">
    <property type="match status" value="1"/>
</dbReference>
<dbReference type="InterPro" id="IPR008422">
    <property type="entry name" value="KN_HD"/>
</dbReference>
<accession>A0AAW2ZGT0</accession>
<dbReference type="SMART" id="SM00389">
    <property type="entry name" value="HOX"/>
    <property type="match status" value="1"/>
</dbReference>
<comment type="caution">
    <text evidence="8">The sequence shown here is derived from an EMBL/GenBank/DDBJ whole genome shotgun (WGS) entry which is preliminary data.</text>
</comment>
<evidence type="ECO:0000256" key="1">
    <source>
        <dbReference type="ARBA" id="ARBA00023125"/>
    </source>
</evidence>
<dbReference type="CDD" id="cd00086">
    <property type="entry name" value="homeodomain"/>
    <property type="match status" value="1"/>
</dbReference>
<feature type="DNA-binding region" description="Homeobox" evidence="4">
    <location>
        <begin position="195"/>
        <end position="257"/>
    </location>
</feature>
<name>A0AAW2ZGT0_9EUKA</name>
<feature type="compositionally biased region" description="Basic and acidic residues" evidence="5">
    <location>
        <begin position="52"/>
        <end position="71"/>
    </location>
</feature>
<keyword evidence="2 4" id="KW-0371">Homeobox</keyword>
<gene>
    <name evidence="8" type="ORF">AKO1_009029</name>
</gene>
<feature type="compositionally biased region" description="Basic and acidic residues" evidence="5">
    <location>
        <begin position="258"/>
        <end position="267"/>
    </location>
</feature>
<dbReference type="InterPro" id="IPR009057">
    <property type="entry name" value="Homeodomain-like_sf"/>
</dbReference>
<evidence type="ECO:0000313" key="8">
    <source>
        <dbReference type="EMBL" id="KAL0489107.1"/>
    </source>
</evidence>